<evidence type="ECO:0008006" key="4">
    <source>
        <dbReference type="Google" id="ProtNLM"/>
    </source>
</evidence>
<evidence type="ECO:0000313" key="3">
    <source>
        <dbReference type="Proteomes" id="UP000241818"/>
    </source>
</evidence>
<evidence type="ECO:0000256" key="1">
    <source>
        <dbReference type="SAM" id="MobiDB-lite"/>
    </source>
</evidence>
<name>A0A2T3B986_AMORE</name>
<sequence length="199" mass="22728">MFDYLFPLKRGRVALLHAEMSTRARTTMLEAFTDATTEGKRGVPIRKQKKNYQYLIGTTPLLSKGLQLTRASTLVLMEPDHEFFRELQGYARINRIGQKNPETYTYRLIDEGSEIEMSILKRQAERGEFPGQFRQQHVWERRSAPDDEEPISESEVTEYPYSHSGGETSGQKLAGHEPSVRRKSGLSDLRSASDSGESR</sequence>
<dbReference type="RefSeq" id="XP_024723433.1">
    <property type="nucleotide sequence ID" value="XM_024864551.1"/>
</dbReference>
<dbReference type="PANTHER" id="PTHR10799">
    <property type="entry name" value="SNF2/RAD54 HELICASE FAMILY"/>
    <property type="match status" value="1"/>
</dbReference>
<dbReference type="SUPFAM" id="SSF52540">
    <property type="entry name" value="P-loop containing nucleoside triphosphate hydrolases"/>
    <property type="match status" value="1"/>
</dbReference>
<organism evidence="2 3">
    <name type="scientific">Amorphotheca resinae ATCC 22711</name>
    <dbReference type="NCBI Taxonomy" id="857342"/>
    <lineage>
        <taxon>Eukaryota</taxon>
        <taxon>Fungi</taxon>
        <taxon>Dikarya</taxon>
        <taxon>Ascomycota</taxon>
        <taxon>Pezizomycotina</taxon>
        <taxon>Leotiomycetes</taxon>
        <taxon>Helotiales</taxon>
        <taxon>Amorphothecaceae</taxon>
        <taxon>Amorphotheca</taxon>
    </lineage>
</organism>
<dbReference type="Proteomes" id="UP000241818">
    <property type="component" value="Unassembled WGS sequence"/>
</dbReference>
<proteinExistence type="predicted"/>
<feature type="compositionally biased region" description="Acidic residues" evidence="1">
    <location>
        <begin position="146"/>
        <end position="156"/>
    </location>
</feature>
<protein>
    <recommendedName>
        <fullName evidence="4">Helicase C-terminal domain-containing protein</fullName>
    </recommendedName>
</protein>
<dbReference type="InterPro" id="IPR027417">
    <property type="entry name" value="P-loop_NTPase"/>
</dbReference>
<reference evidence="2 3" key="1">
    <citation type="journal article" date="2018" name="New Phytol.">
        <title>Comparative genomics and transcriptomics depict ericoid mycorrhizal fungi as versatile saprotrophs and plant mutualists.</title>
        <authorList>
            <person name="Martino E."/>
            <person name="Morin E."/>
            <person name="Grelet G.A."/>
            <person name="Kuo A."/>
            <person name="Kohler A."/>
            <person name="Daghino S."/>
            <person name="Barry K.W."/>
            <person name="Cichocki N."/>
            <person name="Clum A."/>
            <person name="Dockter R.B."/>
            <person name="Hainaut M."/>
            <person name="Kuo R.C."/>
            <person name="LaButti K."/>
            <person name="Lindahl B.D."/>
            <person name="Lindquist E.A."/>
            <person name="Lipzen A."/>
            <person name="Khouja H.R."/>
            <person name="Magnuson J."/>
            <person name="Murat C."/>
            <person name="Ohm R.A."/>
            <person name="Singer S.W."/>
            <person name="Spatafora J.W."/>
            <person name="Wang M."/>
            <person name="Veneault-Fourrey C."/>
            <person name="Henrissat B."/>
            <person name="Grigoriev I.V."/>
            <person name="Martin F.M."/>
            <person name="Perotto S."/>
        </authorList>
    </citation>
    <scope>NUCLEOTIDE SEQUENCE [LARGE SCALE GENOMIC DNA]</scope>
    <source>
        <strain evidence="2 3">ATCC 22711</strain>
    </source>
</reference>
<feature type="region of interest" description="Disordered" evidence="1">
    <location>
        <begin position="131"/>
        <end position="199"/>
    </location>
</feature>
<dbReference type="GeneID" id="36572632"/>
<dbReference type="STRING" id="857342.A0A2T3B986"/>
<gene>
    <name evidence="2" type="ORF">M430DRAFT_216673</name>
</gene>
<feature type="compositionally biased region" description="Polar residues" evidence="1">
    <location>
        <begin position="190"/>
        <end position="199"/>
    </location>
</feature>
<dbReference type="EMBL" id="KZ679008">
    <property type="protein sequence ID" value="PSS23387.1"/>
    <property type="molecule type" value="Genomic_DNA"/>
</dbReference>
<dbReference type="AlphaFoldDB" id="A0A2T3B986"/>
<keyword evidence="3" id="KW-1185">Reference proteome</keyword>
<dbReference type="OrthoDB" id="4161342at2759"/>
<dbReference type="InParanoid" id="A0A2T3B986"/>
<dbReference type="Gene3D" id="3.40.50.300">
    <property type="entry name" value="P-loop containing nucleotide triphosphate hydrolases"/>
    <property type="match status" value="1"/>
</dbReference>
<evidence type="ECO:0000313" key="2">
    <source>
        <dbReference type="EMBL" id="PSS23387.1"/>
    </source>
</evidence>
<accession>A0A2T3B986</accession>